<evidence type="ECO:0000256" key="1">
    <source>
        <dbReference type="SAM" id="Phobius"/>
    </source>
</evidence>
<dbReference type="AlphaFoldDB" id="G4T6H1"/>
<gene>
    <name evidence="2" type="ORF">PIIN_00726</name>
</gene>
<keyword evidence="1" id="KW-1133">Transmembrane helix</keyword>
<reference evidence="2 3" key="1">
    <citation type="journal article" date="2011" name="PLoS Pathog.">
        <title>Endophytic Life Strategies Decoded by Genome and Transcriptome Analyses of the Mutualistic Root Symbiont Piriformospora indica.</title>
        <authorList>
            <person name="Zuccaro A."/>
            <person name="Lahrmann U."/>
            <person name="Guldener U."/>
            <person name="Langen G."/>
            <person name="Pfiffi S."/>
            <person name="Biedenkopf D."/>
            <person name="Wong P."/>
            <person name="Samans B."/>
            <person name="Grimm C."/>
            <person name="Basiewicz M."/>
            <person name="Murat C."/>
            <person name="Martin F."/>
            <person name="Kogel K.H."/>
        </authorList>
    </citation>
    <scope>NUCLEOTIDE SEQUENCE [LARGE SCALE GENOMIC DNA]</scope>
    <source>
        <strain evidence="2 3">DSM 11827</strain>
    </source>
</reference>
<keyword evidence="1" id="KW-0472">Membrane</keyword>
<proteinExistence type="predicted"/>
<dbReference type="OrthoDB" id="3211789at2759"/>
<dbReference type="InParanoid" id="G4T6H1"/>
<protein>
    <submittedName>
        <fullName evidence="2">Uncharacterized protein</fullName>
    </submittedName>
</protein>
<name>G4T6H1_SERID</name>
<comment type="caution">
    <text evidence="2">The sequence shown here is derived from an EMBL/GenBank/DDBJ whole genome shotgun (WGS) entry which is preliminary data.</text>
</comment>
<keyword evidence="3" id="KW-1185">Reference proteome</keyword>
<evidence type="ECO:0000313" key="3">
    <source>
        <dbReference type="Proteomes" id="UP000007148"/>
    </source>
</evidence>
<keyword evidence="1" id="KW-0812">Transmembrane</keyword>
<sequence>MSLPTTRPDKKLGLFTSSLFPSGQQNNDAAETSGSPVAVAATTSNRRTKLLRDGLILLVSIILSVAFIVWGPAGDFIAGRAFTVSTTNEVAYVYYNWTMTLPLTTPSLNMQAYNNRLVGSIRFTRAPISSNHFTINIETTAPGRMFKLTPWVMAGAQQAGFGIVVSDLLPNTFGIDYANVVVGIPAGRSYGNLTWNTYPPAEGYQSLPGRRWDVHFDNLTEAGIGFDHVMVKTDKGSITSSGVRGNDITVVTVHGDINGNFTAPENHLHNSTTGVIP</sequence>
<dbReference type="Proteomes" id="UP000007148">
    <property type="component" value="Unassembled WGS sequence"/>
</dbReference>
<dbReference type="HOGENOM" id="CLU_1005145_0_0_1"/>
<evidence type="ECO:0000313" key="2">
    <source>
        <dbReference type="EMBL" id="CCA66886.1"/>
    </source>
</evidence>
<feature type="transmembrane region" description="Helical" evidence="1">
    <location>
        <begin position="54"/>
        <end position="73"/>
    </location>
</feature>
<dbReference type="EMBL" id="CAFZ01000007">
    <property type="protein sequence ID" value="CCA66886.1"/>
    <property type="molecule type" value="Genomic_DNA"/>
</dbReference>
<organism evidence="2 3">
    <name type="scientific">Serendipita indica (strain DSM 11827)</name>
    <name type="common">Root endophyte fungus</name>
    <name type="synonym">Piriformospora indica</name>
    <dbReference type="NCBI Taxonomy" id="1109443"/>
    <lineage>
        <taxon>Eukaryota</taxon>
        <taxon>Fungi</taxon>
        <taxon>Dikarya</taxon>
        <taxon>Basidiomycota</taxon>
        <taxon>Agaricomycotina</taxon>
        <taxon>Agaricomycetes</taxon>
        <taxon>Sebacinales</taxon>
        <taxon>Serendipitaceae</taxon>
        <taxon>Serendipita</taxon>
    </lineage>
</organism>
<accession>G4T6H1</accession>